<dbReference type="Pfam" id="PF21263">
    <property type="entry name" value="Acyl-CoA-dh_C"/>
    <property type="match status" value="1"/>
</dbReference>
<evidence type="ECO:0000259" key="2">
    <source>
        <dbReference type="Pfam" id="PF00441"/>
    </source>
</evidence>
<evidence type="ECO:0000256" key="1">
    <source>
        <dbReference type="ARBA" id="ARBA00022630"/>
    </source>
</evidence>
<keyword evidence="5" id="KW-1185">Reference proteome</keyword>
<name>A0A561DYN5_9BACI</name>
<keyword evidence="1" id="KW-0285">Flavoprotein</keyword>
<feature type="domain" description="Acyl-CoA dehydrogenase-like C-terminal" evidence="3">
    <location>
        <begin position="76"/>
        <end position="149"/>
    </location>
</feature>
<evidence type="ECO:0000313" key="5">
    <source>
        <dbReference type="Proteomes" id="UP000319671"/>
    </source>
</evidence>
<comment type="caution">
    <text evidence="4">The sequence shown here is derived from an EMBL/GenBank/DDBJ whole genome shotgun (WGS) entry which is preliminary data.</text>
</comment>
<dbReference type="Gene3D" id="1.20.140.10">
    <property type="entry name" value="Butyryl-CoA Dehydrogenase, subunit A, domain 3"/>
    <property type="match status" value="2"/>
</dbReference>
<dbReference type="SUPFAM" id="SSF47203">
    <property type="entry name" value="Acyl-CoA dehydrogenase C-terminal domain-like"/>
    <property type="match status" value="1"/>
</dbReference>
<dbReference type="InterPro" id="IPR049426">
    <property type="entry name" value="Acyl-CoA-dh-like_C"/>
</dbReference>
<organism evidence="4 5">
    <name type="scientific">Neobacillus bataviensis</name>
    <dbReference type="NCBI Taxonomy" id="220685"/>
    <lineage>
        <taxon>Bacteria</taxon>
        <taxon>Bacillati</taxon>
        <taxon>Bacillota</taxon>
        <taxon>Bacilli</taxon>
        <taxon>Bacillales</taxon>
        <taxon>Bacillaceae</taxon>
        <taxon>Neobacillus</taxon>
    </lineage>
</organism>
<feature type="domain" description="Acyl-CoA dehydrogenase/oxidase C-terminal" evidence="2">
    <location>
        <begin position="1"/>
        <end position="34"/>
    </location>
</feature>
<dbReference type="Pfam" id="PF00441">
    <property type="entry name" value="Acyl-CoA_dh_1"/>
    <property type="match status" value="1"/>
</dbReference>
<reference evidence="4 5" key="1">
    <citation type="submission" date="2019-06" db="EMBL/GenBank/DDBJ databases">
        <title>Sorghum-associated microbial communities from plants grown in Nebraska, USA.</title>
        <authorList>
            <person name="Schachtman D."/>
        </authorList>
    </citation>
    <scope>NUCLEOTIDE SEQUENCE [LARGE SCALE GENOMIC DNA]</scope>
    <source>
        <strain evidence="4 5">2482</strain>
    </source>
</reference>
<proteinExistence type="predicted"/>
<dbReference type="Proteomes" id="UP000319671">
    <property type="component" value="Unassembled WGS sequence"/>
</dbReference>
<evidence type="ECO:0000313" key="4">
    <source>
        <dbReference type="EMBL" id="TWE08456.1"/>
    </source>
</evidence>
<dbReference type="EMBL" id="VIVN01000001">
    <property type="protein sequence ID" value="TWE08456.1"/>
    <property type="molecule type" value="Genomic_DNA"/>
</dbReference>
<sequence length="184" mass="21213">MAEYEIETLYRDSRINRIFEGTNKINKILIAQTLLKNHVEPSEEEELEIGLNQREKQVLQLMKKLFHAAIESIKKNSLSELNKEQEIAAFLADLVIGIYRIESAVLRTEKSKLNTGEEKNRQKLNCTRVYTHEASQKLALTALNMINHFGDEGIFSRIASLLIMSSSENIVLVKRRIASIWERL</sequence>
<dbReference type="GO" id="GO:0016627">
    <property type="term" value="F:oxidoreductase activity, acting on the CH-CH group of donors"/>
    <property type="evidence" value="ECO:0007669"/>
    <property type="project" value="InterPro"/>
</dbReference>
<evidence type="ECO:0000259" key="3">
    <source>
        <dbReference type="Pfam" id="PF21263"/>
    </source>
</evidence>
<accession>A0A561DYN5</accession>
<dbReference type="InterPro" id="IPR036250">
    <property type="entry name" value="AcylCo_DH-like_C"/>
</dbReference>
<gene>
    <name evidence="4" type="ORF">FB550_101479</name>
</gene>
<dbReference type="InterPro" id="IPR009075">
    <property type="entry name" value="AcylCo_DH/oxidase_C"/>
</dbReference>
<protein>
    <submittedName>
        <fullName evidence="4">Acyl-CoA dehydrogenase-like protein</fullName>
    </submittedName>
</protein>
<dbReference type="AlphaFoldDB" id="A0A561DYN5"/>